<name>A0A5J6WNJ1_MORMI</name>
<evidence type="ECO:0000313" key="1">
    <source>
        <dbReference type="EMBL" id="QFI39726.1"/>
    </source>
</evidence>
<reference evidence="1 2" key="1">
    <citation type="submission" date="2019-09" db="EMBL/GenBank/DDBJ databases">
        <title>Hybrid Assembly of the complete Genome of the Deep-Sea Bacterium Moritella marina from long Nanopore and Illumina reads.</title>
        <authorList>
            <person name="Magin S."/>
            <person name="Georgoulis A."/>
            <person name="Papadimitriou K."/>
            <person name="Iliakis G."/>
            <person name="Vorgias C.E."/>
        </authorList>
    </citation>
    <scope>NUCLEOTIDE SEQUENCE [LARGE SCALE GENOMIC DNA]</scope>
    <source>
        <strain evidence="1 2">MP-1</strain>
    </source>
</reference>
<dbReference type="RefSeq" id="WP_019440688.1">
    <property type="nucleotide sequence ID" value="NZ_ALOE01000010.1"/>
</dbReference>
<dbReference type="Proteomes" id="UP000327424">
    <property type="component" value="Chromosome"/>
</dbReference>
<dbReference type="KEGG" id="mmaa:FR932_18880"/>
<protein>
    <submittedName>
        <fullName evidence="1">Uncharacterized protein</fullName>
    </submittedName>
</protein>
<dbReference type="EMBL" id="CP044399">
    <property type="protein sequence ID" value="QFI39726.1"/>
    <property type="molecule type" value="Genomic_DNA"/>
</dbReference>
<gene>
    <name evidence="1" type="ORF">FR932_18880</name>
</gene>
<keyword evidence="2" id="KW-1185">Reference proteome</keyword>
<organism evidence="1 2">
    <name type="scientific">Moritella marina ATCC 15381</name>
    <dbReference type="NCBI Taxonomy" id="1202962"/>
    <lineage>
        <taxon>Bacteria</taxon>
        <taxon>Pseudomonadati</taxon>
        <taxon>Pseudomonadota</taxon>
        <taxon>Gammaproteobacteria</taxon>
        <taxon>Alteromonadales</taxon>
        <taxon>Moritellaceae</taxon>
        <taxon>Moritella</taxon>
    </lineage>
</organism>
<dbReference type="AlphaFoldDB" id="A0A5J6WNJ1"/>
<evidence type="ECO:0000313" key="2">
    <source>
        <dbReference type="Proteomes" id="UP000327424"/>
    </source>
</evidence>
<sequence>MIFAQILLARFKSPIFQERALKYLDEYIKDINLGFSAEHVISVIDDGHFIRTTPSIPTNNFPRLRKASKNRHYSNVMGTIDYDNNENIFPIELVHFCRYSNSNIFYSTDELMIQPIATRLKNEFNIPYSLGKTLLAIACGFKNGNQLQRFSDLLSVYLTTWSFIGQWFILDESLFENAISQVYNPGNWPVFIDESSSIDPKVSQYHSHFNDPIASMVVNASNIGEMIPTNSDITNSNNFKSALNEGLEVYHIQIDSIDADEYIFYQQLYNLTLSKKVALNKKTELIKDLIRRSIYIELFHLSVVKPIIFLENNSEYGVFDVLTGAEARYNFYHASVGGNNRSLSTPILRKYLDRILKNIGIKFNPETSATAYFGRKKTRINDIKGIFN</sequence>
<proteinExistence type="predicted"/>
<accession>A0A5J6WNJ1</accession>